<name>A0A7D4SIH9_9GAMM</name>
<accession>A0A7D4SIH9</accession>
<dbReference type="SUPFAM" id="SSF55729">
    <property type="entry name" value="Acyl-CoA N-acyltransferases (Nat)"/>
    <property type="match status" value="1"/>
</dbReference>
<dbReference type="RefSeq" id="WP_173284272.1">
    <property type="nucleotide sequence ID" value="NZ_CP054020.1"/>
</dbReference>
<dbReference type="KEGG" id="txa:HQN79_03275"/>
<organism evidence="2 3">
    <name type="scientific">Thiomicrorhabdus xiamenensis</name>
    <dbReference type="NCBI Taxonomy" id="2739063"/>
    <lineage>
        <taxon>Bacteria</taxon>
        <taxon>Pseudomonadati</taxon>
        <taxon>Pseudomonadota</taxon>
        <taxon>Gammaproteobacteria</taxon>
        <taxon>Thiotrichales</taxon>
        <taxon>Piscirickettsiaceae</taxon>
        <taxon>Thiomicrorhabdus</taxon>
    </lineage>
</organism>
<dbReference type="Gene3D" id="3.40.630.30">
    <property type="match status" value="1"/>
</dbReference>
<evidence type="ECO:0000313" key="3">
    <source>
        <dbReference type="Proteomes" id="UP000504724"/>
    </source>
</evidence>
<dbReference type="InterPro" id="IPR000182">
    <property type="entry name" value="GNAT_dom"/>
</dbReference>
<evidence type="ECO:0000259" key="1">
    <source>
        <dbReference type="PROSITE" id="PS51186"/>
    </source>
</evidence>
<dbReference type="PROSITE" id="PS51186">
    <property type="entry name" value="GNAT"/>
    <property type="match status" value="1"/>
</dbReference>
<feature type="domain" description="N-acetyltransferase" evidence="1">
    <location>
        <begin position="1"/>
        <end position="140"/>
    </location>
</feature>
<dbReference type="CDD" id="cd04301">
    <property type="entry name" value="NAT_SF"/>
    <property type="match status" value="1"/>
</dbReference>
<dbReference type="InterPro" id="IPR016181">
    <property type="entry name" value="Acyl_CoA_acyltransferase"/>
</dbReference>
<dbReference type="AlphaFoldDB" id="A0A7D4SIH9"/>
<reference evidence="2 3" key="1">
    <citation type="submission" date="2020-05" db="EMBL/GenBank/DDBJ databases">
        <title>Thiomicrorhabdus sediminis sp.nov. and Thiomicrorhabdus xiamenensis sp.nov., novel sulfur-oxidizing bacteria isolated from coastal sediment.</title>
        <authorList>
            <person name="Liu X."/>
        </authorList>
    </citation>
    <scope>NUCLEOTIDE SEQUENCE [LARGE SCALE GENOMIC DNA]</scope>
    <source>
        <strain evidence="2 3">G2</strain>
    </source>
</reference>
<keyword evidence="2" id="KW-0808">Transferase</keyword>
<proteinExistence type="predicted"/>
<dbReference type="Pfam" id="PF13673">
    <property type="entry name" value="Acetyltransf_10"/>
    <property type="match status" value="1"/>
</dbReference>
<sequence>MTILANCEFVDLSKQPPDSPLIYKLKHFLKQAQQKNWQQSDRVFLVVHQDRIVGYARLVPQENSAFWLRGLYVDPHWRNQGIAANLIRSAENALAVTEGGQIICFALEHLERFYQRLEYQPLDELQLQNINPYLHTRFRQAKENGKSWLLLRKHLQDCYR</sequence>
<evidence type="ECO:0000313" key="2">
    <source>
        <dbReference type="EMBL" id="QKI88659.1"/>
    </source>
</evidence>
<keyword evidence="3" id="KW-1185">Reference proteome</keyword>
<protein>
    <submittedName>
        <fullName evidence="2">GNAT family N-acetyltransferase</fullName>
    </submittedName>
</protein>
<dbReference type="Proteomes" id="UP000504724">
    <property type="component" value="Chromosome"/>
</dbReference>
<gene>
    <name evidence="2" type="ORF">HQN79_03275</name>
</gene>
<dbReference type="EMBL" id="CP054020">
    <property type="protein sequence ID" value="QKI88659.1"/>
    <property type="molecule type" value="Genomic_DNA"/>
</dbReference>
<dbReference type="GO" id="GO:0016747">
    <property type="term" value="F:acyltransferase activity, transferring groups other than amino-acyl groups"/>
    <property type="evidence" value="ECO:0007669"/>
    <property type="project" value="InterPro"/>
</dbReference>